<dbReference type="Proteomes" id="UP000246171">
    <property type="component" value="Unassembled WGS sequence"/>
</dbReference>
<name>A0A317VJL8_ASPEC</name>
<sequence>MYDNEYIIPRPEESQWAKNIDMLLEGSTCWQYLVKLIRGLRTEEGTNALQKLVVLSEFPSSAVVLYLLTPVESNKANDIGDNLASIPECASVVSRHPDTPVLWSPALAQLIGQTQRNLDLIGTVSELEDLTSTHPVVTLNSNTCYITSQDENVAVSYDGRDNPTLSTQPASYAVAVRKSPPDGLGILRDLLSGTWECFRPSPHHFRYTRQIAPICER</sequence>
<organism evidence="1 2">
    <name type="scientific">Aspergillus eucalypticola (strain CBS 122712 / IBT 29274)</name>
    <dbReference type="NCBI Taxonomy" id="1448314"/>
    <lineage>
        <taxon>Eukaryota</taxon>
        <taxon>Fungi</taxon>
        <taxon>Dikarya</taxon>
        <taxon>Ascomycota</taxon>
        <taxon>Pezizomycotina</taxon>
        <taxon>Eurotiomycetes</taxon>
        <taxon>Eurotiomycetidae</taxon>
        <taxon>Eurotiales</taxon>
        <taxon>Aspergillaceae</taxon>
        <taxon>Aspergillus</taxon>
        <taxon>Aspergillus subgen. Circumdati</taxon>
    </lineage>
</organism>
<evidence type="ECO:0000313" key="1">
    <source>
        <dbReference type="EMBL" id="PWY73441.1"/>
    </source>
</evidence>
<keyword evidence="2" id="KW-1185">Reference proteome</keyword>
<dbReference type="RefSeq" id="XP_025388245.1">
    <property type="nucleotide sequence ID" value="XM_025532770.1"/>
</dbReference>
<dbReference type="AlphaFoldDB" id="A0A317VJL8"/>
<gene>
    <name evidence="1" type="ORF">BO83DRAFT_388802</name>
</gene>
<protein>
    <submittedName>
        <fullName evidence="1">Uncharacterized protein</fullName>
    </submittedName>
</protein>
<dbReference type="GeneID" id="37054732"/>
<accession>A0A317VJL8</accession>
<evidence type="ECO:0000313" key="2">
    <source>
        <dbReference type="Proteomes" id="UP000246171"/>
    </source>
</evidence>
<proteinExistence type="predicted"/>
<reference evidence="1" key="1">
    <citation type="submission" date="2016-12" db="EMBL/GenBank/DDBJ databases">
        <title>The genomes of Aspergillus section Nigri reveals drivers in fungal speciation.</title>
        <authorList>
            <consortium name="DOE Joint Genome Institute"/>
            <person name="Vesth T.C."/>
            <person name="Nybo J."/>
            <person name="Theobald S."/>
            <person name="Brandl J."/>
            <person name="Frisvad J.C."/>
            <person name="Nielsen K.F."/>
            <person name="Lyhne E.K."/>
            <person name="Kogle M.E."/>
            <person name="Kuo A."/>
            <person name="Riley R."/>
            <person name="Clum A."/>
            <person name="Nolan M."/>
            <person name="Lipzen A."/>
            <person name="Salamov A."/>
            <person name="Henrissat B."/>
            <person name="Wiebenga A."/>
            <person name="De vries R.P."/>
            <person name="Grigoriev I.V."/>
            <person name="Mortensen U.H."/>
            <person name="Andersen M.R."/>
            <person name="Baker S.E."/>
        </authorList>
    </citation>
    <scope>NUCLEOTIDE SEQUENCE</scope>
    <source>
        <strain evidence="1">CBS 122712</strain>
    </source>
</reference>
<comment type="caution">
    <text evidence="1">The sequence shown here is derived from an EMBL/GenBank/DDBJ whole genome shotgun (WGS) entry which is preliminary data.</text>
</comment>
<dbReference type="OrthoDB" id="4511048at2759"/>
<dbReference type="VEuPathDB" id="FungiDB:BO83DRAFT_388802"/>
<dbReference type="EMBL" id="MSFU01000012">
    <property type="protein sequence ID" value="PWY73441.1"/>
    <property type="molecule type" value="Genomic_DNA"/>
</dbReference>